<protein>
    <recommendedName>
        <fullName evidence="12">Serine hydroxymethyltransferase</fullName>
        <shortName evidence="12">SHMT</shortName>
        <shortName evidence="12">Serine methylase</shortName>
        <ecNumber evidence="12">2.1.2.1</ecNumber>
    </recommendedName>
</protein>
<dbReference type="EC" id="2.1.2.1" evidence="12"/>
<feature type="site" description="Plays an important role in substrate specificity" evidence="12">
    <location>
        <position position="229"/>
    </location>
</feature>
<evidence type="ECO:0000256" key="2">
    <source>
        <dbReference type="ARBA" id="ARBA00001933"/>
    </source>
</evidence>
<evidence type="ECO:0000256" key="10">
    <source>
        <dbReference type="ARBA" id="ARBA00022898"/>
    </source>
</evidence>
<dbReference type="GO" id="GO:0004372">
    <property type="term" value="F:glycine hydroxymethyltransferase activity"/>
    <property type="evidence" value="ECO:0007669"/>
    <property type="project" value="UniProtKB-UniRule"/>
</dbReference>
<evidence type="ECO:0000256" key="4">
    <source>
        <dbReference type="ARBA" id="ARBA00006376"/>
    </source>
</evidence>
<evidence type="ECO:0000313" key="15">
    <source>
        <dbReference type="EMBL" id="MBT9315372.1"/>
    </source>
</evidence>
<evidence type="ECO:0000256" key="13">
    <source>
        <dbReference type="PIRSR" id="PIRSR000412-50"/>
    </source>
</evidence>
<dbReference type="InterPro" id="IPR015421">
    <property type="entry name" value="PyrdxlP-dep_Trfase_major"/>
</dbReference>
<evidence type="ECO:0000256" key="7">
    <source>
        <dbReference type="ARBA" id="ARBA00022563"/>
    </source>
</evidence>
<feature type="modified residue" description="N6-(pyridoxal phosphate)lysine" evidence="12 13">
    <location>
        <position position="230"/>
    </location>
</feature>
<dbReference type="InterPro" id="IPR001085">
    <property type="entry name" value="Ser_HO-MeTrfase"/>
</dbReference>
<evidence type="ECO:0000256" key="11">
    <source>
        <dbReference type="ARBA" id="ARBA00054606"/>
    </source>
</evidence>
<evidence type="ECO:0000256" key="9">
    <source>
        <dbReference type="ARBA" id="ARBA00022679"/>
    </source>
</evidence>
<keyword evidence="10 12" id="KW-0663">Pyridoxal phosphate</keyword>
<evidence type="ECO:0000256" key="8">
    <source>
        <dbReference type="ARBA" id="ARBA00022605"/>
    </source>
</evidence>
<evidence type="ECO:0000256" key="6">
    <source>
        <dbReference type="ARBA" id="ARBA00022490"/>
    </source>
</evidence>
<sequence>MTTNFDFLRQTDPDITAIIGRERQRQQDHLELIASENFTSPAVMAAQGSVLTNKYAEGLPNKRYYGGCEFVDQAEALAIERVKQLFGAAHANVQPHSGAQANFAVFLALLKPGDTIMGMDLSHGGHLTHGSPVNVSGKWFNVIQYGVNQTNEQLDYDAIRELALQHKPQMLICGYSAYPRTIHFDKFRAIADEVGAYLMADIAHIAGLVATGHHPNPIPHCHVVTTTTHKTLRGPRGGLIMTSDPDLGKKFDKAVFPGSQGGPLEHVIAAKAVAFGEALKPEFKTYSAQVIANAQALAAQLQARDIKVVSDGTDNHLVLVDLRSIGMTGKQADALVSMVNITANKNTVPFDPESPFVTSGLRLGSPAMTTRGLEVQDFKEIANIIADRLLSPEDSNVETTCRNRVADLCSRFPLYPHLHSTQTVLT</sequence>
<reference evidence="15" key="1">
    <citation type="submission" date="2020-11" db="EMBL/GenBank/DDBJ databases">
        <authorList>
            <person name="Konstantinou D."/>
            <person name="Gkelis S."/>
            <person name="Popin R."/>
            <person name="Fewer D."/>
            <person name="Sivonen K."/>
        </authorList>
    </citation>
    <scope>NUCLEOTIDE SEQUENCE</scope>
    <source>
        <strain evidence="15">TAU-MAC 1115</strain>
    </source>
</reference>
<comment type="subunit">
    <text evidence="5 12">Homodimer.</text>
</comment>
<dbReference type="PIRSF" id="PIRSF000412">
    <property type="entry name" value="SHMT"/>
    <property type="match status" value="1"/>
</dbReference>
<keyword evidence="6 12" id="KW-0963">Cytoplasm</keyword>
<keyword evidence="9 12" id="KW-0808">Transferase</keyword>
<dbReference type="GO" id="GO:0019264">
    <property type="term" value="P:glycine biosynthetic process from serine"/>
    <property type="evidence" value="ECO:0007669"/>
    <property type="project" value="UniProtKB-UniRule"/>
</dbReference>
<keyword evidence="7 12" id="KW-0554">One-carbon metabolism</keyword>
<accession>A0A947GJ31</accession>
<evidence type="ECO:0000256" key="12">
    <source>
        <dbReference type="HAMAP-Rule" id="MF_00051"/>
    </source>
</evidence>
<dbReference type="InterPro" id="IPR049943">
    <property type="entry name" value="Ser_HO-MeTrfase-like"/>
</dbReference>
<comment type="caution">
    <text evidence="12">Lacks conserved residue(s) required for the propagation of feature annotation.</text>
</comment>
<feature type="domain" description="Serine hydroxymethyltransferase-like" evidence="14">
    <location>
        <begin position="8"/>
        <end position="385"/>
    </location>
</feature>
<dbReference type="PROSITE" id="PS00096">
    <property type="entry name" value="SHMT"/>
    <property type="match status" value="1"/>
</dbReference>
<dbReference type="HAMAP" id="MF_00051">
    <property type="entry name" value="SHMT"/>
    <property type="match status" value="1"/>
</dbReference>
<dbReference type="CDD" id="cd00378">
    <property type="entry name" value="SHMT"/>
    <property type="match status" value="1"/>
</dbReference>
<dbReference type="SUPFAM" id="SSF53383">
    <property type="entry name" value="PLP-dependent transferases"/>
    <property type="match status" value="1"/>
</dbReference>
<dbReference type="EMBL" id="JADOES010000011">
    <property type="protein sequence ID" value="MBT9315372.1"/>
    <property type="molecule type" value="Genomic_DNA"/>
</dbReference>
<dbReference type="RefSeq" id="WP_215608444.1">
    <property type="nucleotide sequence ID" value="NZ_JADOES010000011.1"/>
</dbReference>
<comment type="subcellular location">
    <subcellularLocation>
        <location evidence="3 12">Cytoplasm</location>
    </subcellularLocation>
</comment>
<feature type="binding site" evidence="12">
    <location>
        <begin position="125"/>
        <end position="127"/>
    </location>
    <ligand>
        <name>(6S)-5,6,7,8-tetrahydrofolate</name>
        <dbReference type="ChEBI" id="CHEBI:57453"/>
    </ligand>
</feature>
<comment type="catalytic activity">
    <reaction evidence="1 12">
        <text>(6R)-5,10-methylene-5,6,7,8-tetrahydrofolate + glycine + H2O = (6S)-5,6,7,8-tetrahydrofolate + L-serine</text>
        <dbReference type="Rhea" id="RHEA:15481"/>
        <dbReference type="ChEBI" id="CHEBI:15377"/>
        <dbReference type="ChEBI" id="CHEBI:15636"/>
        <dbReference type="ChEBI" id="CHEBI:33384"/>
        <dbReference type="ChEBI" id="CHEBI:57305"/>
        <dbReference type="ChEBI" id="CHEBI:57453"/>
        <dbReference type="EC" id="2.1.2.1"/>
    </reaction>
</comment>
<dbReference type="GO" id="GO:0035999">
    <property type="term" value="P:tetrahydrofolate interconversion"/>
    <property type="evidence" value="ECO:0007669"/>
    <property type="project" value="UniProtKB-UniRule"/>
</dbReference>
<evidence type="ECO:0000256" key="5">
    <source>
        <dbReference type="ARBA" id="ARBA00011738"/>
    </source>
</evidence>
<dbReference type="Pfam" id="PF00464">
    <property type="entry name" value="SHMT"/>
    <property type="match status" value="1"/>
</dbReference>
<feature type="binding site" evidence="12">
    <location>
        <position position="121"/>
    </location>
    <ligand>
        <name>(6S)-5,6,7,8-tetrahydrofolate</name>
        <dbReference type="ChEBI" id="CHEBI:57453"/>
    </ligand>
</feature>
<dbReference type="InterPro" id="IPR015424">
    <property type="entry name" value="PyrdxlP-dep_Trfase"/>
</dbReference>
<dbReference type="GO" id="GO:0005829">
    <property type="term" value="C:cytosol"/>
    <property type="evidence" value="ECO:0007669"/>
    <property type="project" value="TreeGrafter"/>
</dbReference>
<evidence type="ECO:0000313" key="16">
    <source>
        <dbReference type="Proteomes" id="UP000717364"/>
    </source>
</evidence>
<keyword evidence="16" id="KW-1185">Reference proteome</keyword>
<dbReference type="InterPro" id="IPR015422">
    <property type="entry name" value="PyrdxlP-dep_Trfase_small"/>
</dbReference>
<gene>
    <name evidence="12" type="primary">glyA</name>
    <name evidence="15" type="ORF">IXB50_08030</name>
</gene>
<dbReference type="InterPro" id="IPR039429">
    <property type="entry name" value="SHMT-like_dom"/>
</dbReference>
<evidence type="ECO:0000256" key="1">
    <source>
        <dbReference type="ARBA" id="ARBA00001528"/>
    </source>
</evidence>
<comment type="cofactor">
    <cofactor evidence="2 12 13">
        <name>pyridoxal 5'-phosphate</name>
        <dbReference type="ChEBI" id="CHEBI:597326"/>
    </cofactor>
</comment>
<comment type="function">
    <text evidence="11">Catalyzes the reversible interconversion of serine and glycine with tetrahydrofolate (THF) serving as the one-carbon carrier. This reaction serves as the major source of one-carbon groups required for the biosynthesis of purines, thymidylate, methionine, and other important biomolecules. Also exhibits THF-independent aldolase activity toward beta-hydroxyamino acids, producing glycine and aldehydes, via a retro-aldol mechanism. Thus, is able to catalyze the cleavage of L-allo-threonine.</text>
</comment>
<feature type="binding site" evidence="12">
    <location>
        <begin position="354"/>
        <end position="356"/>
    </location>
    <ligand>
        <name>(6S)-5,6,7,8-tetrahydrofolate</name>
        <dbReference type="ChEBI" id="CHEBI:57453"/>
    </ligand>
</feature>
<dbReference type="AlphaFoldDB" id="A0A947GJ31"/>
<dbReference type="GO" id="GO:0030170">
    <property type="term" value="F:pyridoxal phosphate binding"/>
    <property type="evidence" value="ECO:0007669"/>
    <property type="project" value="UniProtKB-UniRule"/>
</dbReference>
<dbReference type="PANTHER" id="PTHR11680:SF35">
    <property type="entry name" value="SERINE HYDROXYMETHYLTRANSFERASE 1"/>
    <property type="match status" value="1"/>
</dbReference>
<proteinExistence type="inferred from homology"/>
<dbReference type="Gene3D" id="3.90.1150.10">
    <property type="entry name" value="Aspartate Aminotransferase, domain 1"/>
    <property type="match status" value="1"/>
</dbReference>
<evidence type="ECO:0000256" key="3">
    <source>
        <dbReference type="ARBA" id="ARBA00004496"/>
    </source>
</evidence>
<dbReference type="PANTHER" id="PTHR11680">
    <property type="entry name" value="SERINE HYDROXYMETHYLTRANSFERASE"/>
    <property type="match status" value="1"/>
</dbReference>
<evidence type="ECO:0000259" key="14">
    <source>
        <dbReference type="Pfam" id="PF00464"/>
    </source>
</evidence>
<reference evidence="15" key="2">
    <citation type="journal article" date="2021" name="Mar. Drugs">
        <title>Genome Reduction and Secondary Metabolism of the Marine Sponge-Associated Cyanobacterium Leptothoe.</title>
        <authorList>
            <person name="Konstantinou D."/>
            <person name="Popin R.V."/>
            <person name="Fewer D.P."/>
            <person name="Sivonen K."/>
            <person name="Gkelis S."/>
        </authorList>
    </citation>
    <scope>NUCLEOTIDE SEQUENCE</scope>
    <source>
        <strain evidence="15">TAU-MAC 1115</strain>
    </source>
</reference>
<organism evidence="15 16">
    <name type="scientific">Leptothoe spongobia TAU-MAC 1115</name>
    <dbReference type="NCBI Taxonomy" id="1967444"/>
    <lineage>
        <taxon>Bacteria</taxon>
        <taxon>Bacillati</taxon>
        <taxon>Cyanobacteriota</taxon>
        <taxon>Cyanophyceae</taxon>
        <taxon>Nodosilineales</taxon>
        <taxon>Cymatolegaceae</taxon>
        <taxon>Leptothoe</taxon>
        <taxon>Leptothoe spongobia</taxon>
    </lineage>
</organism>
<comment type="caution">
    <text evidence="15">The sequence shown here is derived from an EMBL/GenBank/DDBJ whole genome shotgun (WGS) entry which is preliminary data.</text>
</comment>
<dbReference type="InterPro" id="IPR019798">
    <property type="entry name" value="Ser_HO-MeTrfase_PLP_BS"/>
</dbReference>
<comment type="pathway">
    <text evidence="12">One-carbon metabolism; tetrahydrofolate interconversion.</text>
</comment>
<dbReference type="Proteomes" id="UP000717364">
    <property type="component" value="Unassembled WGS sequence"/>
</dbReference>
<dbReference type="FunFam" id="3.40.640.10:FF:000001">
    <property type="entry name" value="Serine hydroxymethyltransferase"/>
    <property type="match status" value="1"/>
</dbReference>
<dbReference type="NCBIfam" id="NF000586">
    <property type="entry name" value="PRK00011.1"/>
    <property type="match status" value="1"/>
</dbReference>
<keyword evidence="8 12" id="KW-0028">Amino-acid biosynthesis</keyword>
<dbReference type="Gene3D" id="3.40.640.10">
    <property type="entry name" value="Type I PLP-dependent aspartate aminotransferase-like (Major domain)"/>
    <property type="match status" value="1"/>
</dbReference>
<comment type="similarity">
    <text evidence="4 12">Belongs to the SHMT family.</text>
</comment>
<name>A0A947GJ31_9CYAN</name>
<comment type="pathway">
    <text evidence="12">Amino-acid biosynthesis; glycine biosynthesis; glycine from L-serine: step 1/1.</text>
</comment>
<dbReference type="FunFam" id="3.90.1150.10:FF:000003">
    <property type="entry name" value="Serine hydroxymethyltransferase"/>
    <property type="match status" value="1"/>
</dbReference>